<dbReference type="EMBL" id="DVLF01000077">
    <property type="protein sequence ID" value="HIT49860.1"/>
    <property type="molecule type" value="Genomic_DNA"/>
</dbReference>
<dbReference type="PANTHER" id="PTHR31339:SF9">
    <property type="entry name" value="PLASMIN AND FIBRONECTIN-BINDING PROTEIN A"/>
    <property type="match status" value="1"/>
</dbReference>
<accession>A0A9D1GQR2</accession>
<comment type="caution">
    <text evidence="5">The sequence shown here is derived from an EMBL/GenBank/DDBJ whole genome shotgun (WGS) entry which is preliminary data.</text>
</comment>
<dbReference type="InterPro" id="IPR000743">
    <property type="entry name" value="Glyco_hydro_28"/>
</dbReference>
<evidence type="ECO:0000256" key="3">
    <source>
        <dbReference type="ARBA" id="ARBA00023295"/>
    </source>
</evidence>
<dbReference type="AlphaFoldDB" id="A0A9D1GQR2"/>
<evidence type="ECO:0000256" key="1">
    <source>
        <dbReference type="ARBA" id="ARBA00008834"/>
    </source>
</evidence>
<name>A0A9D1GQR2_9MOLU</name>
<reference evidence="5" key="1">
    <citation type="submission" date="2020-10" db="EMBL/GenBank/DDBJ databases">
        <authorList>
            <person name="Gilroy R."/>
        </authorList>
    </citation>
    <scope>NUCLEOTIDE SEQUENCE</scope>
    <source>
        <strain evidence="5">ChiW17-6978</strain>
    </source>
</reference>
<evidence type="ECO:0000256" key="2">
    <source>
        <dbReference type="ARBA" id="ARBA00022801"/>
    </source>
</evidence>
<dbReference type="SMART" id="SM00710">
    <property type="entry name" value="PbH1"/>
    <property type="match status" value="4"/>
</dbReference>
<dbReference type="InterPro" id="IPR051801">
    <property type="entry name" value="GH28_Enzymes"/>
</dbReference>
<evidence type="ECO:0000313" key="6">
    <source>
        <dbReference type="Proteomes" id="UP000886758"/>
    </source>
</evidence>
<comment type="similarity">
    <text evidence="1 4">Belongs to the glycosyl hydrolase 28 family.</text>
</comment>
<keyword evidence="2 4" id="KW-0378">Hydrolase</keyword>
<dbReference type="InterPro" id="IPR012334">
    <property type="entry name" value="Pectin_lyas_fold"/>
</dbReference>
<reference evidence="5" key="2">
    <citation type="journal article" date="2021" name="PeerJ">
        <title>Extensive microbial diversity within the chicken gut microbiome revealed by metagenomics and culture.</title>
        <authorList>
            <person name="Gilroy R."/>
            <person name="Ravi A."/>
            <person name="Getino M."/>
            <person name="Pursley I."/>
            <person name="Horton D.L."/>
            <person name="Alikhan N.F."/>
            <person name="Baker D."/>
            <person name="Gharbi K."/>
            <person name="Hall N."/>
            <person name="Watson M."/>
            <person name="Adriaenssens E.M."/>
            <person name="Foster-Nyarko E."/>
            <person name="Jarju S."/>
            <person name="Secka A."/>
            <person name="Antonio M."/>
            <person name="Oren A."/>
            <person name="Chaudhuri R.R."/>
            <person name="La Ragione R."/>
            <person name="Hildebrand F."/>
            <person name="Pallen M.J."/>
        </authorList>
    </citation>
    <scope>NUCLEOTIDE SEQUENCE</scope>
    <source>
        <strain evidence="5">ChiW17-6978</strain>
    </source>
</reference>
<keyword evidence="3 4" id="KW-0326">Glycosidase</keyword>
<sequence>MIDFTIEQVSFRNEDYSVLDFGAKSDIHFNNQKAFQQAIDTCHEEGGGRVVIPNGFYYTGPIQLKSNVHLHLADNAFVQFTKSKEEYPLIWTNFEGKKRIRTVSPIWAKEAENIAITGKGILDGNGFLWRGIKKWKLTEKEWDRCLKISPYVIPTKEGGIWCPTKTYFEGSQKGEPDYEDEQALEKAAYYYDMYRPVFVSFISCNRVLIEDVTLENSPAWNVHPLFCKNFTMRNAKIKNKFSAQNGDGLDLESCENCEIVGTVFEVGDDAICLKSGKNKEARQIEAPCKNVWIHNCKVFNAHGGFVVGSEMSRGVRHVLVENCTFVGSDTGIRFKSALGRGGVVEDILIRNIQMAEIVEEAVIFTMGYTLSTLEKTDSDKVDAITEDDVPEFKNISIENVKCSGAAIALRFQGLPQKPIHDITIRNSRFIAKESIEMAYCDKIQLEQVSITTPSKVEKYR</sequence>
<evidence type="ECO:0000256" key="4">
    <source>
        <dbReference type="RuleBase" id="RU361169"/>
    </source>
</evidence>
<dbReference type="GO" id="GO:0004650">
    <property type="term" value="F:polygalacturonase activity"/>
    <property type="evidence" value="ECO:0007669"/>
    <property type="project" value="InterPro"/>
</dbReference>
<dbReference type="InterPro" id="IPR006626">
    <property type="entry name" value="PbH1"/>
</dbReference>
<dbReference type="InterPro" id="IPR011050">
    <property type="entry name" value="Pectin_lyase_fold/virulence"/>
</dbReference>
<dbReference type="Proteomes" id="UP000886758">
    <property type="component" value="Unassembled WGS sequence"/>
</dbReference>
<dbReference type="Gene3D" id="2.160.20.10">
    <property type="entry name" value="Single-stranded right-handed beta-helix, Pectin lyase-like"/>
    <property type="match status" value="1"/>
</dbReference>
<proteinExistence type="inferred from homology"/>
<evidence type="ECO:0000313" key="5">
    <source>
        <dbReference type="EMBL" id="HIT49860.1"/>
    </source>
</evidence>
<gene>
    <name evidence="5" type="ORF">IAD46_02415</name>
</gene>
<protein>
    <submittedName>
        <fullName evidence="5">Glycoside hydrolase family 28 protein</fullName>
    </submittedName>
</protein>
<dbReference type="Pfam" id="PF00295">
    <property type="entry name" value="Glyco_hydro_28"/>
    <property type="match status" value="1"/>
</dbReference>
<organism evidence="5 6">
    <name type="scientific">Candidatus Pelethenecus faecipullorum</name>
    <dbReference type="NCBI Taxonomy" id="2840900"/>
    <lineage>
        <taxon>Bacteria</taxon>
        <taxon>Bacillati</taxon>
        <taxon>Mycoplasmatota</taxon>
        <taxon>Mollicutes</taxon>
        <taxon>Candidatus Pelethenecus</taxon>
    </lineage>
</organism>
<dbReference type="PANTHER" id="PTHR31339">
    <property type="entry name" value="PECTIN LYASE-RELATED"/>
    <property type="match status" value="1"/>
</dbReference>
<dbReference type="SUPFAM" id="SSF51126">
    <property type="entry name" value="Pectin lyase-like"/>
    <property type="match status" value="1"/>
</dbReference>
<dbReference type="GO" id="GO:0005975">
    <property type="term" value="P:carbohydrate metabolic process"/>
    <property type="evidence" value="ECO:0007669"/>
    <property type="project" value="InterPro"/>
</dbReference>